<dbReference type="InterPro" id="IPR019633">
    <property type="entry name" value="DUF2498"/>
</dbReference>
<sequence length="88" mass="10052">MSSATHTDEKQPITRAAMLELANKMIAEHEDFMHGMHADDVEQKNGVLIFRGNYFLDEKGMPTGKSTAVFNMFKHLAHRLSEKYILID</sequence>
<dbReference type="RefSeq" id="WP_039044963.1">
    <property type="nucleotide sequence ID" value="NZ_CP087711.1"/>
</dbReference>
<dbReference type="GeneID" id="69706869"/>
<evidence type="ECO:0000313" key="1">
    <source>
        <dbReference type="EMBL" id="MBO1107553.1"/>
    </source>
</evidence>
<dbReference type="AlphaFoldDB" id="A0A8E0SX85"/>
<dbReference type="Gene3D" id="3.30.300.360">
    <property type="entry name" value="Protein of unknown function (DUF2498)"/>
    <property type="match status" value="1"/>
</dbReference>
<gene>
    <name evidence="1" type="ORF">J2R62_04820</name>
</gene>
<dbReference type="InterPro" id="IPR038191">
    <property type="entry name" value="YciN_sf"/>
</dbReference>
<organism evidence="1 2">
    <name type="scientific">Plesiomonas shigelloides</name>
    <name type="common">Aeromonas shigelloides</name>
    <dbReference type="NCBI Taxonomy" id="703"/>
    <lineage>
        <taxon>Bacteria</taxon>
        <taxon>Pseudomonadati</taxon>
        <taxon>Pseudomonadota</taxon>
        <taxon>Gammaproteobacteria</taxon>
        <taxon>Enterobacterales</taxon>
        <taxon>Enterobacteriaceae</taxon>
        <taxon>Plesiomonas</taxon>
    </lineage>
</organism>
<dbReference type="EMBL" id="JAFNAA010000004">
    <property type="protein sequence ID" value="MBO1107553.1"/>
    <property type="molecule type" value="Genomic_DNA"/>
</dbReference>
<proteinExistence type="predicted"/>
<comment type="caution">
    <text evidence="1">The sequence shown here is derived from an EMBL/GenBank/DDBJ whole genome shotgun (WGS) entry which is preliminary data.</text>
</comment>
<dbReference type="NCBIfam" id="NF008265">
    <property type="entry name" value="PRK11037.1"/>
    <property type="match status" value="1"/>
</dbReference>
<reference evidence="1" key="1">
    <citation type="submission" date="2021-03" db="EMBL/GenBank/DDBJ databases">
        <title>Plesiomonas shigelloides zfcc0051, isolated from zebrafish feces.</title>
        <authorList>
            <person name="Vanderhoek Z."/>
            <person name="Gaulke C."/>
        </authorList>
    </citation>
    <scope>NUCLEOTIDE SEQUENCE</scope>
    <source>
        <strain evidence="1">Zfcc0051</strain>
    </source>
</reference>
<name>A0A8E0SX85_PLESH</name>
<evidence type="ECO:0000313" key="2">
    <source>
        <dbReference type="Proteomes" id="UP000664658"/>
    </source>
</evidence>
<dbReference type="Proteomes" id="UP000664658">
    <property type="component" value="Unassembled WGS sequence"/>
</dbReference>
<accession>A0A8E0SX85</accession>
<dbReference type="Pfam" id="PF10692">
    <property type="entry name" value="DUF2498"/>
    <property type="match status" value="1"/>
</dbReference>
<protein>
    <submittedName>
        <fullName evidence="1">YciN family protein</fullName>
    </submittedName>
</protein>